<feature type="region of interest" description="Disordered" evidence="2">
    <location>
        <begin position="173"/>
        <end position="203"/>
    </location>
</feature>
<reference evidence="4" key="1">
    <citation type="submission" date="2021-07" db="EMBL/GenBank/DDBJ databases">
        <authorList>
            <person name="Durling M."/>
        </authorList>
    </citation>
    <scope>NUCLEOTIDE SEQUENCE</scope>
</reference>
<dbReference type="InterPro" id="IPR045099">
    <property type="entry name" value="PITH1-like"/>
</dbReference>
<dbReference type="Proteomes" id="UP000701801">
    <property type="component" value="Unassembled WGS sequence"/>
</dbReference>
<feature type="region of interest" description="Disordered" evidence="2">
    <location>
        <begin position="1"/>
        <end position="34"/>
    </location>
</feature>
<dbReference type="OrthoDB" id="2635at2759"/>
<feature type="compositionally biased region" description="Acidic residues" evidence="2">
    <location>
        <begin position="176"/>
        <end position="198"/>
    </location>
</feature>
<evidence type="ECO:0000256" key="1">
    <source>
        <dbReference type="ARBA" id="ARBA00025788"/>
    </source>
</evidence>
<name>A0A9N9PX76_9HELO</name>
<comment type="caution">
    <text evidence="4">The sequence shown here is derived from an EMBL/GenBank/DDBJ whole genome shotgun (WGS) entry which is preliminary data.</text>
</comment>
<accession>A0A9N9PX76</accession>
<evidence type="ECO:0000313" key="4">
    <source>
        <dbReference type="EMBL" id="CAG8978193.1"/>
    </source>
</evidence>
<proteinExistence type="inferred from homology"/>
<gene>
    <name evidence="4" type="ORF">HYALB_00011428</name>
</gene>
<dbReference type="GO" id="GO:0005634">
    <property type="term" value="C:nucleus"/>
    <property type="evidence" value="ECO:0007669"/>
    <property type="project" value="TreeGrafter"/>
</dbReference>
<feature type="region of interest" description="Disordered" evidence="2">
    <location>
        <begin position="229"/>
        <end position="250"/>
    </location>
</feature>
<protein>
    <recommendedName>
        <fullName evidence="3">PITH domain-containing protein</fullName>
    </recommendedName>
</protein>
<comment type="similarity">
    <text evidence="1">Belongs to the PITHD1 family.</text>
</comment>
<dbReference type="PANTHER" id="PTHR12175">
    <property type="entry name" value="AD039 HT014 THIOREDOXIN FAMILY TRP26"/>
    <property type="match status" value="1"/>
</dbReference>
<dbReference type="PANTHER" id="PTHR12175:SF1">
    <property type="entry name" value="PITH DOMAIN-CONTAINING PROTEIN 1"/>
    <property type="match status" value="1"/>
</dbReference>
<dbReference type="InterPro" id="IPR037047">
    <property type="entry name" value="PITH_dom_sf"/>
</dbReference>
<dbReference type="Gene3D" id="2.60.120.470">
    <property type="entry name" value="PITH domain"/>
    <property type="match status" value="1"/>
</dbReference>
<dbReference type="InterPro" id="IPR010400">
    <property type="entry name" value="PITH_dom"/>
</dbReference>
<evidence type="ECO:0000313" key="5">
    <source>
        <dbReference type="Proteomes" id="UP000701801"/>
    </source>
</evidence>
<evidence type="ECO:0000256" key="2">
    <source>
        <dbReference type="SAM" id="MobiDB-lite"/>
    </source>
</evidence>
<organism evidence="4 5">
    <name type="scientific">Hymenoscyphus albidus</name>
    <dbReference type="NCBI Taxonomy" id="595503"/>
    <lineage>
        <taxon>Eukaryota</taxon>
        <taxon>Fungi</taxon>
        <taxon>Dikarya</taxon>
        <taxon>Ascomycota</taxon>
        <taxon>Pezizomycotina</taxon>
        <taxon>Leotiomycetes</taxon>
        <taxon>Helotiales</taxon>
        <taxon>Helotiaceae</taxon>
        <taxon>Hymenoscyphus</taxon>
    </lineage>
</organism>
<dbReference type="GO" id="GO:0005737">
    <property type="term" value="C:cytoplasm"/>
    <property type="evidence" value="ECO:0007669"/>
    <property type="project" value="UniProtKB-ARBA"/>
</dbReference>
<dbReference type="AlphaFoldDB" id="A0A9N9PX76"/>
<keyword evidence="5" id="KW-1185">Reference proteome</keyword>
<sequence>MSHCHNEHSHSHSHDDSHSHSHGGDEHNHDHTDDLTPALQYSLYQHIDFDQVTTYNEREAGSGRGVVRKTWGERMSEVPVVVSEAGRRVLVRVVFTGQVRLHSILIRTSTSPSAPRTLKLFTNRADLDLLSIRDVQPVQELHIPQSNGVQEIPVKRAKFARVQDLSLYFERNYSSAEDEEDSDDEESGSEGEGEEGGDGGDGKTRIYYLGFKGDWMALGKAPEGILYEAAANPRDHRVKGMGEREVGSRL</sequence>
<dbReference type="EMBL" id="CAJVRM010000245">
    <property type="protein sequence ID" value="CAG8978193.1"/>
    <property type="molecule type" value="Genomic_DNA"/>
</dbReference>
<feature type="non-terminal residue" evidence="4">
    <location>
        <position position="1"/>
    </location>
</feature>
<feature type="domain" description="PITH" evidence="3">
    <location>
        <begin position="32"/>
        <end position="231"/>
    </location>
</feature>
<dbReference type="Pfam" id="PF06201">
    <property type="entry name" value="PITH"/>
    <property type="match status" value="1"/>
</dbReference>
<evidence type="ECO:0000259" key="3">
    <source>
        <dbReference type="PROSITE" id="PS51532"/>
    </source>
</evidence>
<dbReference type="SUPFAM" id="SSF49785">
    <property type="entry name" value="Galactose-binding domain-like"/>
    <property type="match status" value="1"/>
</dbReference>
<dbReference type="PROSITE" id="PS51532">
    <property type="entry name" value="PITH"/>
    <property type="match status" value="1"/>
</dbReference>
<feature type="compositionally biased region" description="Basic and acidic residues" evidence="2">
    <location>
        <begin position="233"/>
        <end position="250"/>
    </location>
</feature>
<dbReference type="InterPro" id="IPR008979">
    <property type="entry name" value="Galactose-bd-like_sf"/>
</dbReference>